<keyword evidence="4" id="KW-0143">Chaperone</keyword>
<evidence type="ECO:0000256" key="2">
    <source>
        <dbReference type="ARBA" id="ARBA00007884"/>
    </source>
</evidence>
<keyword evidence="7" id="KW-1185">Reference proteome</keyword>
<dbReference type="GO" id="GO:0006120">
    <property type="term" value="P:mitochondrial electron transport, NADH to ubiquinone"/>
    <property type="evidence" value="ECO:0007669"/>
    <property type="project" value="TreeGrafter"/>
</dbReference>
<dbReference type="SUPFAM" id="SSF49785">
    <property type="entry name" value="Galactose-binding domain-like"/>
    <property type="match status" value="1"/>
</dbReference>
<evidence type="ECO:0000259" key="5">
    <source>
        <dbReference type="Pfam" id="PF08547"/>
    </source>
</evidence>
<dbReference type="GO" id="GO:0005739">
    <property type="term" value="C:mitochondrion"/>
    <property type="evidence" value="ECO:0007669"/>
    <property type="project" value="UniProtKB-SubCell"/>
</dbReference>
<dbReference type="InterPro" id="IPR013857">
    <property type="entry name" value="NADH-UbQ_OxRdtase-assoc_prot30"/>
</dbReference>
<dbReference type="GO" id="GO:0032981">
    <property type="term" value="P:mitochondrial respiratory chain complex I assembly"/>
    <property type="evidence" value="ECO:0007669"/>
    <property type="project" value="TreeGrafter"/>
</dbReference>
<proteinExistence type="inferred from homology"/>
<dbReference type="EMBL" id="CAJFDH010000005">
    <property type="protein sequence ID" value="CAD5224151.1"/>
    <property type="molecule type" value="Genomic_DNA"/>
</dbReference>
<reference evidence="6" key="1">
    <citation type="submission" date="2020-09" db="EMBL/GenBank/DDBJ databases">
        <authorList>
            <person name="Kikuchi T."/>
        </authorList>
    </citation>
    <scope>NUCLEOTIDE SEQUENCE</scope>
    <source>
        <strain evidence="6">SH1</strain>
    </source>
</reference>
<dbReference type="Proteomes" id="UP000614601">
    <property type="component" value="Unassembled WGS sequence"/>
</dbReference>
<dbReference type="Proteomes" id="UP000783686">
    <property type="component" value="Unassembled WGS sequence"/>
</dbReference>
<evidence type="ECO:0000256" key="3">
    <source>
        <dbReference type="ARBA" id="ARBA00023128"/>
    </source>
</evidence>
<keyword evidence="3" id="KW-0496">Mitochondrion</keyword>
<dbReference type="EMBL" id="CAJFCW020000005">
    <property type="protein sequence ID" value="CAG9119703.1"/>
    <property type="molecule type" value="Genomic_DNA"/>
</dbReference>
<dbReference type="InterPro" id="IPR008979">
    <property type="entry name" value="Galactose-bd-like_sf"/>
</dbReference>
<dbReference type="Pfam" id="PF08547">
    <property type="entry name" value="CIA30"/>
    <property type="match status" value="1"/>
</dbReference>
<dbReference type="GO" id="GO:0051082">
    <property type="term" value="F:unfolded protein binding"/>
    <property type="evidence" value="ECO:0007669"/>
    <property type="project" value="TreeGrafter"/>
</dbReference>
<organism evidence="6 7">
    <name type="scientific">Bursaphelenchus okinawaensis</name>
    <dbReference type="NCBI Taxonomy" id="465554"/>
    <lineage>
        <taxon>Eukaryota</taxon>
        <taxon>Metazoa</taxon>
        <taxon>Ecdysozoa</taxon>
        <taxon>Nematoda</taxon>
        <taxon>Chromadorea</taxon>
        <taxon>Rhabditida</taxon>
        <taxon>Tylenchina</taxon>
        <taxon>Tylenchomorpha</taxon>
        <taxon>Aphelenchoidea</taxon>
        <taxon>Aphelenchoididae</taxon>
        <taxon>Bursaphelenchus</taxon>
    </lineage>
</organism>
<feature type="domain" description="NADH:ubiquinone oxidoreductase intermediate-associated protein 30" evidence="5">
    <location>
        <begin position="152"/>
        <end position="324"/>
    </location>
</feature>
<evidence type="ECO:0000256" key="1">
    <source>
        <dbReference type="ARBA" id="ARBA00004173"/>
    </source>
</evidence>
<dbReference type="PANTHER" id="PTHR13194:SF18">
    <property type="entry name" value="COMPLEX I INTERMEDIATE-ASSOCIATED PROTEIN 30, MITOCHONDRIAL"/>
    <property type="match status" value="1"/>
</dbReference>
<name>A0A811L7D9_9BILA</name>
<comment type="caution">
    <text evidence="6">The sequence shown here is derived from an EMBL/GenBank/DDBJ whole genome shotgun (WGS) entry which is preliminary data.</text>
</comment>
<dbReference type="AlphaFoldDB" id="A0A811L7D9"/>
<evidence type="ECO:0000313" key="6">
    <source>
        <dbReference type="EMBL" id="CAD5224151.1"/>
    </source>
</evidence>
<evidence type="ECO:0000313" key="7">
    <source>
        <dbReference type="Proteomes" id="UP000614601"/>
    </source>
</evidence>
<protein>
    <recommendedName>
        <fullName evidence="5">NADH:ubiquinone oxidoreductase intermediate-associated protein 30 domain-containing protein</fullName>
    </recommendedName>
</protein>
<comment type="subcellular location">
    <subcellularLocation>
        <location evidence="1">Mitochondrion</location>
    </subcellularLocation>
</comment>
<gene>
    <name evidence="6" type="ORF">BOKJ2_LOCUS10921</name>
</gene>
<dbReference type="InterPro" id="IPR039131">
    <property type="entry name" value="NDUFAF1"/>
</dbReference>
<dbReference type="PANTHER" id="PTHR13194">
    <property type="entry name" value="COMPLEX I INTERMEDIATE-ASSOCIATED PROTEIN 30"/>
    <property type="match status" value="1"/>
</dbReference>
<accession>A0A811L7D9</accession>
<evidence type="ECO:0000256" key="4">
    <source>
        <dbReference type="ARBA" id="ARBA00023186"/>
    </source>
</evidence>
<comment type="similarity">
    <text evidence="2">Belongs to the CIA30 family.</text>
</comment>
<dbReference type="OrthoDB" id="42561at2759"/>
<sequence>MNLAIRRLLPHKTSSVVRYYSSAEIDVEQRKQNKKDKNEVEAEILEKSKYPPVPLSPAMERRAKIIASSKPKSIFSYRPMQPVNFSLPNEKGVEFFEESMRVGDIPKEMNEFKNITIEKVKEEFKERIQFDHPELGNDIWGTKHNQLSVEYHFKDDKQMARWQTGCDSDWGEGFSTVKLERTERGTAMFSGYLDTTILKNGRIERAGWCTMKSVDIRALNRKSYKRHWCNYNQLLIKCRGDGRSYKVILYIPGSIDVNWGDCFSYPLHTHGGPYWQYYRIPYSRFFQTIGGRILDQQQALPTNMISNIGIVLMDRIDGRFSLEIDYIGVATDVTHDEERAYEAYSIPVFNTNSI</sequence>